<evidence type="ECO:0000313" key="5">
    <source>
        <dbReference type="Proteomes" id="UP000824225"/>
    </source>
</evidence>
<dbReference type="PROSITE" id="PS51462">
    <property type="entry name" value="NUDIX"/>
    <property type="match status" value="1"/>
</dbReference>
<dbReference type="Proteomes" id="UP000824225">
    <property type="component" value="Unassembled WGS sequence"/>
</dbReference>
<reference evidence="4" key="2">
    <citation type="submission" date="2021-04" db="EMBL/GenBank/DDBJ databases">
        <authorList>
            <person name="Gilroy R."/>
        </authorList>
    </citation>
    <scope>NUCLEOTIDE SEQUENCE</scope>
    <source>
        <strain evidence="4">CHK186-16707</strain>
    </source>
</reference>
<keyword evidence="1 2" id="KW-0378">Hydrolase</keyword>
<sequence length="166" mass="18046">MKKSVLCPQCGAEVSKYRNPFPTADVIIYHPGRGIVLVKRGHAPLGMALPGGFVEEGETVEQAAVREMREETGLDVELAGILGVYSAPNRDPRFHTMTVTFVGQTADPDALNAGDDAAEAAFYPLDALPGPLCFDHARAVDHFRQYLTGRRPLLPCSEPLPYRIPS</sequence>
<dbReference type="SUPFAM" id="SSF55811">
    <property type="entry name" value="Nudix"/>
    <property type="match status" value="1"/>
</dbReference>
<dbReference type="Gene3D" id="3.90.79.10">
    <property type="entry name" value="Nucleoside Triphosphate Pyrophosphohydrolase"/>
    <property type="match status" value="1"/>
</dbReference>
<dbReference type="PANTHER" id="PTHR43736">
    <property type="entry name" value="ADP-RIBOSE PYROPHOSPHATASE"/>
    <property type="match status" value="1"/>
</dbReference>
<dbReference type="CDD" id="cd18873">
    <property type="entry name" value="NUDIX_NadM_like"/>
    <property type="match status" value="1"/>
</dbReference>
<dbReference type="EMBL" id="DXAN01000033">
    <property type="protein sequence ID" value="HJA09607.1"/>
    <property type="molecule type" value="Genomic_DNA"/>
</dbReference>
<feature type="domain" description="Nudix hydrolase" evidence="3">
    <location>
        <begin position="19"/>
        <end position="146"/>
    </location>
</feature>
<reference evidence="4" key="1">
    <citation type="journal article" date="2021" name="PeerJ">
        <title>Extensive microbial diversity within the chicken gut microbiome revealed by metagenomics and culture.</title>
        <authorList>
            <person name="Gilroy R."/>
            <person name="Ravi A."/>
            <person name="Getino M."/>
            <person name="Pursley I."/>
            <person name="Horton D.L."/>
            <person name="Alikhan N.F."/>
            <person name="Baker D."/>
            <person name="Gharbi K."/>
            <person name="Hall N."/>
            <person name="Watson M."/>
            <person name="Adriaenssens E.M."/>
            <person name="Foster-Nyarko E."/>
            <person name="Jarju S."/>
            <person name="Secka A."/>
            <person name="Antonio M."/>
            <person name="Oren A."/>
            <person name="Chaudhuri R.R."/>
            <person name="La Ragione R."/>
            <person name="Hildebrand F."/>
            <person name="Pallen M.J."/>
        </authorList>
    </citation>
    <scope>NUCLEOTIDE SEQUENCE</scope>
    <source>
        <strain evidence="4">CHK186-16707</strain>
    </source>
</reference>
<dbReference type="InterPro" id="IPR020476">
    <property type="entry name" value="Nudix_hydrolase"/>
</dbReference>
<evidence type="ECO:0000256" key="2">
    <source>
        <dbReference type="RuleBase" id="RU003476"/>
    </source>
</evidence>
<dbReference type="InterPro" id="IPR020084">
    <property type="entry name" value="NUDIX_hydrolase_CS"/>
</dbReference>
<evidence type="ECO:0000256" key="1">
    <source>
        <dbReference type="ARBA" id="ARBA00022801"/>
    </source>
</evidence>
<accession>A0A9D2HE90</accession>
<comment type="similarity">
    <text evidence="2">Belongs to the Nudix hydrolase family.</text>
</comment>
<proteinExistence type="inferred from homology"/>
<dbReference type="Pfam" id="PF00293">
    <property type="entry name" value="NUDIX"/>
    <property type="match status" value="1"/>
</dbReference>
<dbReference type="PROSITE" id="PS00893">
    <property type="entry name" value="NUDIX_BOX"/>
    <property type="match status" value="1"/>
</dbReference>
<gene>
    <name evidence="4" type="ORF">H9962_10545</name>
</gene>
<comment type="caution">
    <text evidence="4">The sequence shown here is derived from an EMBL/GenBank/DDBJ whole genome shotgun (WGS) entry which is preliminary data.</text>
</comment>
<evidence type="ECO:0000313" key="4">
    <source>
        <dbReference type="EMBL" id="HJA09607.1"/>
    </source>
</evidence>
<dbReference type="PANTHER" id="PTHR43736:SF1">
    <property type="entry name" value="DIHYDRONEOPTERIN TRIPHOSPHATE DIPHOSPHATASE"/>
    <property type="match status" value="1"/>
</dbReference>
<protein>
    <submittedName>
        <fullName evidence="4">NUDIX hydrolase</fullName>
    </submittedName>
</protein>
<dbReference type="InterPro" id="IPR000086">
    <property type="entry name" value="NUDIX_hydrolase_dom"/>
</dbReference>
<dbReference type="PRINTS" id="PR00502">
    <property type="entry name" value="NUDIXFAMILY"/>
</dbReference>
<name>A0A9D2HE90_9BACT</name>
<dbReference type="GO" id="GO:0016787">
    <property type="term" value="F:hydrolase activity"/>
    <property type="evidence" value="ECO:0007669"/>
    <property type="project" value="UniProtKB-KW"/>
</dbReference>
<evidence type="ECO:0000259" key="3">
    <source>
        <dbReference type="PROSITE" id="PS51462"/>
    </source>
</evidence>
<dbReference type="InterPro" id="IPR015797">
    <property type="entry name" value="NUDIX_hydrolase-like_dom_sf"/>
</dbReference>
<organism evidence="4 5">
    <name type="scientific">Candidatus Mailhella merdigallinarum</name>
    <dbReference type="NCBI Taxonomy" id="2838658"/>
    <lineage>
        <taxon>Bacteria</taxon>
        <taxon>Pseudomonadati</taxon>
        <taxon>Thermodesulfobacteriota</taxon>
        <taxon>Desulfovibrionia</taxon>
        <taxon>Desulfovibrionales</taxon>
        <taxon>Desulfovibrionaceae</taxon>
        <taxon>Mailhella</taxon>
    </lineage>
</organism>
<dbReference type="AlphaFoldDB" id="A0A9D2HE90"/>